<feature type="region of interest" description="Disordered" evidence="5">
    <location>
        <begin position="442"/>
        <end position="480"/>
    </location>
</feature>
<comment type="similarity">
    <text evidence="2">Belongs to the OXR1 family.</text>
</comment>
<dbReference type="EnsemblMetazoa" id="SMAR014364-RA">
    <property type="protein sequence ID" value="SMAR014364-PA"/>
    <property type="gene ID" value="SMAR014364"/>
</dbReference>
<dbReference type="SUPFAM" id="SSF54106">
    <property type="entry name" value="LysM domain"/>
    <property type="match status" value="1"/>
</dbReference>
<reference evidence="9" key="1">
    <citation type="submission" date="2011-05" db="EMBL/GenBank/DDBJ databases">
        <authorList>
            <person name="Richards S.R."/>
            <person name="Qu J."/>
            <person name="Jiang H."/>
            <person name="Jhangiani S.N."/>
            <person name="Agravi P."/>
            <person name="Goodspeed R."/>
            <person name="Gross S."/>
            <person name="Mandapat C."/>
            <person name="Jackson L."/>
            <person name="Mathew T."/>
            <person name="Pu L."/>
            <person name="Thornton R."/>
            <person name="Saada N."/>
            <person name="Wilczek-Boney K.B."/>
            <person name="Lee S."/>
            <person name="Kovar C."/>
            <person name="Wu Y."/>
            <person name="Scherer S.E."/>
            <person name="Worley K.C."/>
            <person name="Muzny D.M."/>
            <person name="Gibbs R."/>
        </authorList>
    </citation>
    <scope>NUCLEOTIDE SEQUENCE</scope>
    <source>
        <strain evidence="9">Brora</strain>
    </source>
</reference>
<dbReference type="GO" id="GO:0005739">
    <property type="term" value="C:mitochondrion"/>
    <property type="evidence" value="ECO:0007669"/>
    <property type="project" value="UniProtKB-SubCell"/>
</dbReference>
<feature type="compositionally biased region" description="Basic and acidic residues" evidence="5">
    <location>
        <begin position="442"/>
        <end position="452"/>
    </location>
</feature>
<dbReference type="AlphaFoldDB" id="T1JKI4"/>
<evidence type="ECO:0000259" key="6">
    <source>
        <dbReference type="PROSITE" id="PS51782"/>
    </source>
</evidence>
<dbReference type="SMART" id="SM00584">
    <property type="entry name" value="TLDc"/>
    <property type="match status" value="1"/>
</dbReference>
<feature type="region of interest" description="Disordered" evidence="5">
    <location>
        <begin position="159"/>
        <end position="206"/>
    </location>
</feature>
<dbReference type="GO" id="GO:0005634">
    <property type="term" value="C:nucleus"/>
    <property type="evidence" value="ECO:0007669"/>
    <property type="project" value="TreeGrafter"/>
</dbReference>
<dbReference type="Gene3D" id="3.10.350.10">
    <property type="entry name" value="LysM domain"/>
    <property type="match status" value="1"/>
</dbReference>
<feature type="domain" description="TLDc" evidence="7">
    <location>
        <begin position="803"/>
        <end position="964"/>
    </location>
</feature>
<dbReference type="Proteomes" id="UP000014500">
    <property type="component" value="Unassembled WGS sequence"/>
</dbReference>
<accession>T1JKI4</accession>
<dbReference type="PANTHER" id="PTHR23354">
    <property type="entry name" value="NUCLEOLAR PROTEIN 7/ESTROGEN RECEPTOR COACTIVATOR-RELATED"/>
    <property type="match status" value="1"/>
</dbReference>
<keyword evidence="3" id="KW-0496">Mitochondrion</keyword>
<comment type="subcellular location">
    <subcellularLocation>
        <location evidence="1">Mitochondrion</location>
    </subcellularLocation>
</comment>
<feature type="region of interest" description="Disordered" evidence="5">
    <location>
        <begin position="513"/>
        <end position="546"/>
    </location>
</feature>
<feature type="compositionally biased region" description="Polar residues" evidence="5">
    <location>
        <begin position="454"/>
        <end position="480"/>
    </location>
</feature>
<dbReference type="Pfam" id="PF07534">
    <property type="entry name" value="TLD"/>
    <property type="match status" value="1"/>
</dbReference>
<evidence type="ECO:0000259" key="7">
    <source>
        <dbReference type="PROSITE" id="PS51886"/>
    </source>
</evidence>
<dbReference type="InterPro" id="IPR006571">
    <property type="entry name" value="TLDc_dom"/>
</dbReference>
<feature type="compositionally biased region" description="Polar residues" evidence="5">
    <location>
        <begin position="354"/>
        <end position="374"/>
    </location>
</feature>
<dbReference type="InterPro" id="IPR036779">
    <property type="entry name" value="LysM_dom_sf"/>
</dbReference>
<dbReference type="EMBL" id="JH431307">
    <property type="status" value="NOT_ANNOTATED_CDS"/>
    <property type="molecule type" value="Genomic_DNA"/>
</dbReference>
<name>T1JKI4_STRMM</name>
<evidence type="ECO:0000256" key="5">
    <source>
        <dbReference type="SAM" id="MobiDB-lite"/>
    </source>
</evidence>
<protein>
    <recommendedName>
        <fullName evidence="4">Oxidation resistance protein 1</fullName>
    </recommendedName>
</protein>
<feature type="region of interest" description="Disordered" evidence="5">
    <location>
        <begin position="572"/>
        <end position="633"/>
    </location>
</feature>
<keyword evidence="9" id="KW-1185">Reference proteome</keyword>
<feature type="region of interest" description="Disordered" evidence="5">
    <location>
        <begin position="333"/>
        <end position="403"/>
    </location>
</feature>
<dbReference type="CDD" id="cd00118">
    <property type="entry name" value="LysM"/>
    <property type="match status" value="1"/>
</dbReference>
<dbReference type="PROSITE" id="PS51782">
    <property type="entry name" value="LYSM"/>
    <property type="match status" value="1"/>
</dbReference>
<dbReference type="eggNOG" id="KOG2372">
    <property type="taxonomic scope" value="Eukaryota"/>
</dbReference>
<dbReference type="SMART" id="SM00257">
    <property type="entry name" value="LysM"/>
    <property type="match status" value="1"/>
</dbReference>
<dbReference type="STRING" id="126957.T1JKI4"/>
<dbReference type="OMA" id="SDTQAAF"/>
<feature type="compositionally biased region" description="Low complexity" evidence="5">
    <location>
        <begin position="525"/>
        <end position="545"/>
    </location>
</feature>
<evidence type="ECO:0000256" key="3">
    <source>
        <dbReference type="ARBA" id="ARBA00023128"/>
    </source>
</evidence>
<feature type="compositionally biased region" description="Polar residues" evidence="5">
    <location>
        <begin position="577"/>
        <end position="586"/>
    </location>
</feature>
<feature type="domain" description="LysM" evidence="6">
    <location>
        <begin position="106"/>
        <end position="149"/>
    </location>
</feature>
<proteinExistence type="inferred from homology"/>
<feature type="region of interest" description="Disordered" evidence="5">
    <location>
        <begin position="750"/>
        <end position="772"/>
    </location>
</feature>
<feature type="compositionally biased region" description="Basic and acidic residues" evidence="5">
    <location>
        <begin position="621"/>
        <end position="633"/>
    </location>
</feature>
<feature type="compositionally biased region" description="Basic and acidic residues" evidence="5">
    <location>
        <begin position="751"/>
        <end position="760"/>
    </location>
</feature>
<evidence type="ECO:0000313" key="8">
    <source>
        <dbReference type="EnsemblMetazoa" id="SMAR014364-PA"/>
    </source>
</evidence>
<evidence type="ECO:0000256" key="2">
    <source>
        <dbReference type="ARBA" id="ARBA00009540"/>
    </source>
</evidence>
<organism evidence="8 9">
    <name type="scientific">Strigamia maritima</name>
    <name type="common">European centipede</name>
    <name type="synonym">Geophilus maritimus</name>
    <dbReference type="NCBI Taxonomy" id="126957"/>
    <lineage>
        <taxon>Eukaryota</taxon>
        <taxon>Metazoa</taxon>
        <taxon>Ecdysozoa</taxon>
        <taxon>Arthropoda</taxon>
        <taxon>Myriapoda</taxon>
        <taxon>Chilopoda</taxon>
        <taxon>Pleurostigmophora</taxon>
        <taxon>Geophilomorpha</taxon>
        <taxon>Linotaeniidae</taxon>
        <taxon>Strigamia</taxon>
    </lineage>
</organism>
<feature type="compositionally biased region" description="Polar residues" evidence="5">
    <location>
        <begin position="386"/>
        <end position="398"/>
    </location>
</feature>
<evidence type="ECO:0000256" key="4">
    <source>
        <dbReference type="ARBA" id="ARBA00040604"/>
    </source>
</evidence>
<dbReference type="PROSITE" id="PS51886">
    <property type="entry name" value="TLDC"/>
    <property type="match status" value="1"/>
</dbReference>
<reference evidence="8" key="2">
    <citation type="submission" date="2015-02" db="UniProtKB">
        <authorList>
            <consortium name="EnsemblMetazoa"/>
        </authorList>
    </citation>
    <scope>IDENTIFICATION</scope>
</reference>
<dbReference type="Pfam" id="PF01476">
    <property type="entry name" value="LysM"/>
    <property type="match status" value="1"/>
</dbReference>
<evidence type="ECO:0000256" key="1">
    <source>
        <dbReference type="ARBA" id="ARBA00004173"/>
    </source>
</evidence>
<dbReference type="PhylomeDB" id="T1JKI4"/>
<dbReference type="InterPro" id="IPR018392">
    <property type="entry name" value="LysM"/>
</dbReference>
<sequence length="972" mass="108353">MKEYLARLLRKKTGQVSSGSKGSKSYVIPTGSKIKSVDSHGYSNSAFDWNTMNKQTGEDLIQLSSEQKLHAKLILKSATEPCKRNDDEKKDRKHVTRTMTQPSGTITYTVKSSDTLTGIAARYDTTPSELVKLNRLASRFIFPDQILFVPAKNLESSEQSSDVDVGSCGDGGGDIQQNTSHKSPKPGHVERIQSPPLSPRTHILTEDEEKNLDKDCIERFLKINVRHITDGQGVVSGVLLVTPNAVMFDPNVSDQLVIEHGAEKYGVIAPMDYVVNAAMYNDIATMFVSHAYTDSMQIHSPPQVYHARECRLSWPMNNLDTLASARERRTDSIQAINGSMSDVGVTPDEDSSRENQSIKQMHHMSTSDSTSNLDSEVFVDEETRNQEAPTTSETQSQPEPEASYANIQEAETKESVSAFACNQEILPEKDEVPATDIEEATKVSDDGAKGEQNELPSNNDPLQQQQSVTAAATNPSEQVLTESLRRKNSNIFENKMKALKQLSYPLTWMESIGGSDKDKENSPPLSSLSEAVSTASSTTQPAQSTLSKIFSSASPKTLVDFSSGFFTKTADEGGSQEEITFSSPKKSSIRPASLHESTVTGNSVFYDENGQKSGKSQVASIERRPHSMGESRERKVGFKSIVSVDDMPDLFASIDQLIPRPAKACDDPPLYLCLRMGKPLNKPVHKSTPIMAYGKKRMKREYWFSIPRDRVDDLYSFFNHWAPNVYGDLDEEAIRKFGYELITNEEEFSDDEHKLRRDSDDTPQSVEEDTHRTDWEVVSASDLKKQMSLEAEPELPELYGESELLTDEVRRALVQHLPARAVGYGWTLIFSTESDGCSLKNLYRKMTNFETPVLLIIKDKENNVFGAMTSCTLKPSDHFYGTGESFLFSFYPEFEIFRWTGENEYFIKGNPESLAIGSGDGEFGLWLDGNLDRGRTHPCKTYANTTLSSESDFFVKSLETWGFVQVDIGKPL</sequence>
<dbReference type="PANTHER" id="PTHR23354:SF62">
    <property type="entry name" value="MUSTARD, ISOFORM V"/>
    <property type="match status" value="1"/>
</dbReference>
<dbReference type="HOGENOM" id="CLU_007095_1_0_1"/>
<evidence type="ECO:0000313" key="9">
    <source>
        <dbReference type="Proteomes" id="UP000014500"/>
    </source>
</evidence>
<dbReference type="GO" id="GO:0006979">
    <property type="term" value="P:response to oxidative stress"/>
    <property type="evidence" value="ECO:0007669"/>
    <property type="project" value="TreeGrafter"/>
</dbReference>